<dbReference type="InterPro" id="IPR015590">
    <property type="entry name" value="Aldehyde_DH_dom"/>
</dbReference>
<dbReference type="Pfam" id="PF00171">
    <property type="entry name" value="Aldedh"/>
    <property type="match status" value="1"/>
</dbReference>
<dbReference type="InterPro" id="IPR016162">
    <property type="entry name" value="Ald_DH_N"/>
</dbReference>
<dbReference type="Gene3D" id="3.40.605.10">
    <property type="entry name" value="Aldehyde Dehydrogenase, Chain A, domain 1"/>
    <property type="match status" value="1"/>
</dbReference>
<dbReference type="GeneID" id="37044500"/>
<dbReference type="PANTHER" id="PTHR11699">
    <property type="entry name" value="ALDEHYDE DEHYDROGENASE-RELATED"/>
    <property type="match status" value="1"/>
</dbReference>
<keyword evidence="2 4" id="KW-0560">Oxidoreductase</keyword>
<dbReference type="AlphaFoldDB" id="A0A316YEW9"/>
<evidence type="ECO:0000313" key="7">
    <source>
        <dbReference type="Proteomes" id="UP000245768"/>
    </source>
</evidence>
<sequence>METQHSSIPIKLNLSNFIAGKFAPPSAKTFPVVNPATEEQIAVCSEASVEEVDQAVAAAKRAFYKGIDGHKAWKDVPGAERKALLKKLAELMQRDLDIIAKLNSIDLGAPMMASKALTMGAIAKLDWCAATAERITGETVEPKPNPDGSGSNLFSCSWRQPFGVVAGIAPWNIPAVSFVVKVGAAVACGNTIVYKDSEKTPLAGAYLAQLSAEAGFPPGIINVIHGHGVPAGEALSLHMDVRMITFTGSCVTGKVITANSGRSNLKKVCLELGGKSAAIVFEDADLPKAIQNAFMSFTRNSGQVCAAHTRVYAHESILDQFVDGLKQYAARVVPGDPMLPDTRMGPLVDSKQYDRVKGYLAAAQHEAHFLHGTSDPVKNKGYYIQPTILVPNSDDVSVVRDEIFGPIVCVMPFKTEEEVLARVNDTEFGLHGGIYTTNLSKALRVSREMEAGTVGINTGIIVDDRLPFGGWKQSGSGRENGTAFIEDFTELKTVHIAY</sequence>
<dbReference type="FunFam" id="3.40.605.10:FF:000007">
    <property type="entry name" value="NAD/NADP-dependent betaine aldehyde dehydrogenase"/>
    <property type="match status" value="1"/>
</dbReference>
<dbReference type="STRING" id="215250.A0A316YEW9"/>
<evidence type="ECO:0000256" key="2">
    <source>
        <dbReference type="ARBA" id="ARBA00023002"/>
    </source>
</evidence>
<protein>
    <submittedName>
        <fullName evidence="6">Putative aldehyde dehydrogenase</fullName>
    </submittedName>
</protein>
<evidence type="ECO:0000256" key="4">
    <source>
        <dbReference type="RuleBase" id="RU003345"/>
    </source>
</evidence>
<dbReference type="InParanoid" id="A0A316YEW9"/>
<evidence type="ECO:0000256" key="3">
    <source>
        <dbReference type="PROSITE-ProRule" id="PRU10007"/>
    </source>
</evidence>
<gene>
    <name evidence="6" type="ORF">FA10DRAFT_269040</name>
</gene>
<dbReference type="InterPro" id="IPR016163">
    <property type="entry name" value="Ald_DH_C"/>
</dbReference>
<evidence type="ECO:0000313" key="6">
    <source>
        <dbReference type="EMBL" id="PWN87732.1"/>
    </source>
</evidence>
<dbReference type="InterPro" id="IPR029510">
    <property type="entry name" value="Ald_DH_CS_GLU"/>
</dbReference>
<dbReference type="OrthoDB" id="310895at2759"/>
<organism evidence="6 7">
    <name type="scientific">Acaromyces ingoldii</name>
    <dbReference type="NCBI Taxonomy" id="215250"/>
    <lineage>
        <taxon>Eukaryota</taxon>
        <taxon>Fungi</taxon>
        <taxon>Dikarya</taxon>
        <taxon>Basidiomycota</taxon>
        <taxon>Ustilaginomycotina</taxon>
        <taxon>Exobasidiomycetes</taxon>
        <taxon>Exobasidiales</taxon>
        <taxon>Cryptobasidiaceae</taxon>
        <taxon>Acaromyces</taxon>
    </lineage>
</organism>
<dbReference type="FunFam" id="3.40.309.10:FF:000012">
    <property type="entry name" value="Betaine aldehyde dehydrogenase"/>
    <property type="match status" value="1"/>
</dbReference>
<feature type="domain" description="Aldehyde dehydrogenase" evidence="5">
    <location>
        <begin position="25"/>
        <end position="494"/>
    </location>
</feature>
<feature type="active site" evidence="3">
    <location>
        <position position="271"/>
    </location>
</feature>
<dbReference type="PROSITE" id="PS00687">
    <property type="entry name" value="ALDEHYDE_DEHYDR_GLU"/>
    <property type="match status" value="1"/>
</dbReference>
<dbReference type="InterPro" id="IPR016161">
    <property type="entry name" value="Ald_DH/histidinol_DH"/>
</dbReference>
<keyword evidence="7" id="KW-1185">Reference proteome</keyword>
<accession>A0A316YEW9</accession>
<name>A0A316YEW9_9BASI</name>
<dbReference type="EMBL" id="KZ819639">
    <property type="protein sequence ID" value="PWN87732.1"/>
    <property type="molecule type" value="Genomic_DNA"/>
</dbReference>
<evidence type="ECO:0000256" key="1">
    <source>
        <dbReference type="ARBA" id="ARBA00009986"/>
    </source>
</evidence>
<dbReference type="SUPFAM" id="SSF53720">
    <property type="entry name" value="ALDH-like"/>
    <property type="match status" value="1"/>
</dbReference>
<proteinExistence type="inferred from homology"/>
<comment type="similarity">
    <text evidence="1 4">Belongs to the aldehyde dehydrogenase family.</text>
</comment>
<dbReference type="Proteomes" id="UP000245768">
    <property type="component" value="Unassembled WGS sequence"/>
</dbReference>
<dbReference type="Gene3D" id="3.40.309.10">
    <property type="entry name" value="Aldehyde Dehydrogenase, Chain A, domain 2"/>
    <property type="match status" value="1"/>
</dbReference>
<dbReference type="GO" id="GO:0016620">
    <property type="term" value="F:oxidoreductase activity, acting on the aldehyde or oxo group of donors, NAD or NADP as acceptor"/>
    <property type="evidence" value="ECO:0007669"/>
    <property type="project" value="InterPro"/>
</dbReference>
<dbReference type="RefSeq" id="XP_025374930.1">
    <property type="nucleotide sequence ID" value="XM_025522584.1"/>
</dbReference>
<reference evidence="6 7" key="1">
    <citation type="journal article" date="2018" name="Mol. Biol. Evol.">
        <title>Broad Genomic Sampling Reveals a Smut Pathogenic Ancestry of the Fungal Clade Ustilaginomycotina.</title>
        <authorList>
            <person name="Kijpornyongpan T."/>
            <person name="Mondo S.J."/>
            <person name="Barry K."/>
            <person name="Sandor L."/>
            <person name="Lee J."/>
            <person name="Lipzen A."/>
            <person name="Pangilinan J."/>
            <person name="LaButti K."/>
            <person name="Hainaut M."/>
            <person name="Henrissat B."/>
            <person name="Grigoriev I.V."/>
            <person name="Spatafora J.W."/>
            <person name="Aime M.C."/>
        </authorList>
    </citation>
    <scope>NUCLEOTIDE SEQUENCE [LARGE SCALE GENOMIC DNA]</scope>
    <source>
        <strain evidence="6 7">MCA 4198</strain>
    </source>
</reference>
<evidence type="ECO:0000259" key="5">
    <source>
        <dbReference type="Pfam" id="PF00171"/>
    </source>
</evidence>